<evidence type="ECO:0000256" key="1">
    <source>
        <dbReference type="SAM" id="MobiDB-lite"/>
    </source>
</evidence>
<keyword evidence="3" id="KW-1185">Reference proteome</keyword>
<dbReference type="Proteomes" id="UP000317043">
    <property type="component" value="Unassembled WGS sequence"/>
</dbReference>
<dbReference type="InParanoid" id="A0A543AQG5"/>
<dbReference type="AlphaFoldDB" id="A0A543AQG5"/>
<comment type="caution">
    <text evidence="2">The sequence shown here is derived from an EMBL/GenBank/DDBJ whole genome shotgun (WGS) entry which is preliminary data.</text>
</comment>
<dbReference type="OrthoDB" id="4763957at2"/>
<evidence type="ECO:0000313" key="3">
    <source>
        <dbReference type="Proteomes" id="UP000317043"/>
    </source>
</evidence>
<sequence length="350" mass="36911">MGDFDRYGLPELCDVVGVDRPEDMRRQADGWAAAADLLDDRLRIVTALRTRLRRAWTGPADGQLSALDQLVTVLTDAARIARSNRTIWFGIAHYVEYTKDELDKLRQQWTVARESTAPSADQRYVPDDIAVTVGDSTPDASLRSSYDQVARDIMDAATGHIVELAEGLAEMPGYLPPEPGRDGMNIMPIPVNAGASAPGMVGPPGSEDDQPQLQYGPGSGVPINPGGGMGGMGGMGSGSGPILSSAPGVPGSGGPMLPASVSSGGYTSSVLGTPTIPTVGATRPQYITRAPKVTTSTAGKDVIGRTRRPVVVPVEYDVERLRERPESGSVDEDHPWETGEPTVPGIISGR</sequence>
<accession>A0A543AQG5</accession>
<evidence type="ECO:0008006" key="4">
    <source>
        <dbReference type="Google" id="ProtNLM"/>
    </source>
</evidence>
<dbReference type="RefSeq" id="WP_142034206.1">
    <property type="nucleotide sequence ID" value="NZ_JBHTGS010000002.1"/>
</dbReference>
<evidence type="ECO:0000313" key="2">
    <source>
        <dbReference type="EMBL" id="TQL74818.1"/>
    </source>
</evidence>
<gene>
    <name evidence="2" type="ORF">FB566_0306</name>
</gene>
<dbReference type="EMBL" id="VFOW01000001">
    <property type="protein sequence ID" value="TQL74818.1"/>
    <property type="molecule type" value="Genomic_DNA"/>
</dbReference>
<feature type="compositionally biased region" description="Basic and acidic residues" evidence="1">
    <location>
        <begin position="320"/>
        <end position="337"/>
    </location>
</feature>
<reference evidence="2 3" key="1">
    <citation type="submission" date="2019-06" db="EMBL/GenBank/DDBJ databases">
        <title>Sequencing the genomes of 1000 actinobacteria strains.</title>
        <authorList>
            <person name="Klenk H.-P."/>
        </authorList>
    </citation>
    <scope>NUCLEOTIDE SEQUENCE [LARGE SCALE GENOMIC DNA]</scope>
    <source>
        <strain evidence="2 3">DSM 45928</strain>
    </source>
</reference>
<organism evidence="2 3">
    <name type="scientific">Stackebrandtia endophytica</name>
    <dbReference type="NCBI Taxonomy" id="1496996"/>
    <lineage>
        <taxon>Bacteria</taxon>
        <taxon>Bacillati</taxon>
        <taxon>Actinomycetota</taxon>
        <taxon>Actinomycetes</taxon>
        <taxon>Glycomycetales</taxon>
        <taxon>Glycomycetaceae</taxon>
        <taxon>Stackebrandtia</taxon>
    </lineage>
</organism>
<feature type="region of interest" description="Disordered" evidence="1">
    <location>
        <begin position="320"/>
        <end position="350"/>
    </location>
</feature>
<name>A0A543AQG5_9ACTN</name>
<protein>
    <recommendedName>
        <fullName evidence="4">PPE family protein</fullName>
    </recommendedName>
</protein>
<proteinExistence type="predicted"/>